<dbReference type="Pfam" id="PF03101">
    <property type="entry name" value="FAR1"/>
    <property type="match status" value="1"/>
</dbReference>
<proteinExistence type="inferred from homology"/>
<sequence>MGGRLSSLDGRGRAVPRNTSASSNRRRTAFEHAQRRASSSLPWSPPLKEFVCAKEGFRKTRGRKDANSDGKTKRLRGIAKVECKAMIRVRKQENGKWVVSKIQKVHNHSMASQSSSHCLHPDSFPPPSARGTTGTFQVVVLDQGIDCMPVCSDEPQQALHFGYIMAKFEEEDKAYIVVFNSAQTTATCSCQLFENSGILCRHILTVFSVTSVITLPPDYILKRWTRNAKKDDAYETKDELLLDEANAETQNKDENSRVCLTWRYNSMCREAIKYAEDGATSIDIYNVAIRALQEAVKKVAIAKANMGKSGQAGASVNGSTLGNQLDNMKEKHMQGLHIEGAEQATDSQVSNVEGHTVAPSNIVHLAPEQEDRNMLLQQPFNLVLFAPGLAGDSGIPNMPSLSPITLNTHNALSQLHSPTTLLCNQGRNVPIPFMVQNQFLCAPGSVGGLDGKGQVLISLPCGNAQEGDLRHGSAPLPAQIFNLATMGQANNNLVSGANSVGSSAPSEPQLVAVPMAFYIPAIDVPVASSASIISNASGSSTGVHSSSSATLPITLLPQDAVPHSPLVAPFVPTVSTNLAHTAANTSVVPQASPSTIMASIKAAKARNIARRRSRRGSSSTSTMAGGYKTLVPRTWVPPPQIYFVGTNPKPLRSAAIISDMPQIDSQQKQAHCSKPPSSQEGVTVVDTGHTGNVPAQAPVGASGRMATLTAEVVPPKEAEQAPYG</sequence>
<reference evidence="9" key="1">
    <citation type="submission" date="2017-07" db="EMBL/GenBank/DDBJ databases">
        <title>Taro Niue Genome Assembly and Annotation.</title>
        <authorList>
            <person name="Atibalentja N."/>
            <person name="Keating K."/>
            <person name="Fields C.J."/>
        </authorList>
    </citation>
    <scope>NUCLEOTIDE SEQUENCE</scope>
    <source>
        <strain evidence="9">Niue_2</strain>
        <tissue evidence="9">Leaf</tissue>
    </source>
</reference>
<dbReference type="InterPro" id="IPR004330">
    <property type="entry name" value="FAR1_DNA_bnd_dom"/>
</dbReference>
<accession>A0A843VJP4</accession>
<gene>
    <name evidence="9" type="ORF">Taro_029748</name>
</gene>
<dbReference type="InterPro" id="IPR007527">
    <property type="entry name" value="Znf_SWIM"/>
</dbReference>
<dbReference type="PANTHER" id="PTHR31669">
    <property type="entry name" value="PROTEIN FAR1-RELATED SEQUENCE 10-RELATED"/>
    <property type="match status" value="1"/>
</dbReference>
<dbReference type="SMART" id="SM00575">
    <property type="entry name" value="ZnF_PMZ"/>
    <property type="match status" value="1"/>
</dbReference>
<dbReference type="GO" id="GO:0008270">
    <property type="term" value="F:zinc ion binding"/>
    <property type="evidence" value="ECO:0007669"/>
    <property type="project" value="UniProtKB-UniRule"/>
</dbReference>
<dbReference type="AlphaFoldDB" id="A0A843VJP4"/>
<dbReference type="InterPro" id="IPR031052">
    <property type="entry name" value="FHY3/FAR1"/>
</dbReference>
<evidence type="ECO:0000256" key="3">
    <source>
        <dbReference type="ARBA" id="ARBA00022771"/>
    </source>
</evidence>
<comment type="subcellular location">
    <subcellularLocation>
        <location evidence="6">Nucleus</location>
    </subcellularLocation>
</comment>
<evidence type="ECO:0000259" key="8">
    <source>
        <dbReference type="PROSITE" id="PS50966"/>
    </source>
</evidence>
<evidence type="ECO:0000256" key="6">
    <source>
        <dbReference type="RuleBase" id="RU367018"/>
    </source>
</evidence>
<evidence type="ECO:0000313" key="10">
    <source>
        <dbReference type="Proteomes" id="UP000652761"/>
    </source>
</evidence>
<evidence type="ECO:0000256" key="4">
    <source>
        <dbReference type="ARBA" id="ARBA00022833"/>
    </source>
</evidence>
<comment type="similarity">
    <text evidence="1 6">Belongs to the FHY3/FAR1 family.</text>
</comment>
<comment type="caution">
    <text evidence="9">The sequence shown here is derived from an EMBL/GenBank/DDBJ whole genome shotgun (WGS) entry which is preliminary data.</text>
</comment>
<feature type="region of interest" description="Disordered" evidence="7">
    <location>
        <begin position="1"/>
        <end position="42"/>
    </location>
</feature>
<organism evidence="9 10">
    <name type="scientific">Colocasia esculenta</name>
    <name type="common">Wild taro</name>
    <name type="synonym">Arum esculentum</name>
    <dbReference type="NCBI Taxonomy" id="4460"/>
    <lineage>
        <taxon>Eukaryota</taxon>
        <taxon>Viridiplantae</taxon>
        <taxon>Streptophyta</taxon>
        <taxon>Embryophyta</taxon>
        <taxon>Tracheophyta</taxon>
        <taxon>Spermatophyta</taxon>
        <taxon>Magnoliopsida</taxon>
        <taxon>Liliopsida</taxon>
        <taxon>Araceae</taxon>
        <taxon>Aroideae</taxon>
        <taxon>Colocasieae</taxon>
        <taxon>Colocasia</taxon>
    </lineage>
</organism>
<dbReference type="GO" id="GO:0006355">
    <property type="term" value="P:regulation of DNA-templated transcription"/>
    <property type="evidence" value="ECO:0007669"/>
    <property type="project" value="UniProtKB-UniRule"/>
</dbReference>
<keyword evidence="10" id="KW-1185">Reference proteome</keyword>
<dbReference type="GO" id="GO:0005634">
    <property type="term" value="C:nucleus"/>
    <property type="evidence" value="ECO:0007669"/>
    <property type="project" value="UniProtKB-SubCell"/>
</dbReference>
<keyword evidence="6" id="KW-0539">Nucleus</keyword>
<dbReference type="PANTHER" id="PTHR31669:SF251">
    <property type="entry name" value="PROTEIN FAR1-RELATED SEQUENCE"/>
    <property type="match status" value="1"/>
</dbReference>
<keyword evidence="4 6" id="KW-0862">Zinc</keyword>
<evidence type="ECO:0000256" key="7">
    <source>
        <dbReference type="SAM" id="MobiDB-lite"/>
    </source>
</evidence>
<dbReference type="OrthoDB" id="693193at2759"/>
<feature type="compositionally biased region" description="Low complexity" evidence="7">
    <location>
        <begin position="616"/>
        <end position="625"/>
    </location>
</feature>
<feature type="region of interest" description="Disordered" evidence="7">
    <location>
        <begin position="606"/>
        <end position="625"/>
    </location>
</feature>
<keyword evidence="3 5" id="KW-0863">Zinc-finger</keyword>
<dbReference type="EMBL" id="NMUH01001997">
    <property type="protein sequence ID" value="MQL97051.1"/>
    <property type="molecule type" value="Genomic_DNA"/>
</dbReference>
<dbReference type="InterPro" id="IPR006564">
    <property type="entry name" value="Znf_PMZ"/>
</dbReference>
<evidence type="ECO:0000256" key="5">
    <source>
        <dbReference type="PROSITE-ProRule" id="PRU00325"/>
    </source>
</evidence>
<feature type="compositionally biased region" description="Basic residues" evidence="7">
    <location>
        <begin position="606"/>
        <end position="615"/>
    </location>
</feature>
<evidence type="ECO:0000256" key="2">
    <source>
        <dbReference type="ARBA" id="ARBA00022723"/>
    </source>
</evidence>
<dbReference type="Proteomes" id="UP000652761">
    <property type="component" value="Unassembled WGS sequence"/>
</dbReference>
<evidence type="ECO:0000313" key="9">
    <source>
        <dbReference type="EMBL" id="MQL97051.1"/>
    </source>
</evidence>
<dbReference type="PROSITE" id="PS50966">
    <property type="entry name" value="ZF_SWIM"/>
    <property type="match status" value="1"/>
</dbReference>
<name>A0A843VJP4_COLES</name>
<dbReference type="Pfam" id="PF04434">
    <property type="entry name" value="SWIM"/>
    <property type="match status" value="1"/>
</dbReference>
<evidence type="ECO:0000256" key="1">
    <source>
        <dbReference type="ARBA" id="ARBA00005889"/>
    </source>
</evidence>
<feature type="domain" description="SWIM-type" evidence="8">
    <location>
        <begin position="175"/>
        <end position="211"/>
    </location>
</feature>
<comment type="function">
    <text evidence="6">Putative transcription activator involved in regulating light control of development.</text>
</comment>
<protein>
    <recommendedName>
        <fullName evidence="6">Protein FAR1-RELATED SEQUENCE</fullName>
    </recommendedName>
</protein>
<keyword evidence="2 6" id="KW-0479">Metal-binding</keyword>